<name>A0A0A5G3Z8_9BACI</name>
<dbReference type="STRING" id="1385511.GCA_000425225_02051"/>
<evidence type="ECO:0000313" key="1">
    <source>
        <dbReference type="EMBL" id="KGX85815.1"/>
    </source>
</evidence>
<gene>
    <name evidence="1" type="ORF">N783_13710</name>
</gene>
<keyword evidence="2" id="KW-1185">Reference proteome</keyword>
<dbReference type="RefSeq" id="WP_027446059.1">
    <property type="nucleotide sequence ID" value="NZ_AULJ01000020.1"/>
</dbReference>
<dbReference type="Pfam" id="PF10612">
    <property type="entry name" value="Spore-coat_CotZ"/>
    <property type="match status" value="1"/>
</dbReference>
<reference evidence="1 2" key="1">
    <citation type="submission" date="2013-08" db="EMBL/GenBank/DDBJ databases">
        <authorList>
            <person name="Huang J."/>
            <person name="Wang G."/>
        </authorList>
    </citation>
    <scope>NUCLEOTIDE SEQUENCE [LARGE SCALE GENOMIC DNA]</scope>
    <source>
        <strain evidence="1 2">BH030004</strain>
    </source>
</reference>
<organism evidence="1 2">
    <name type="scientific">Pontibacillus marinus BH030004 = DSM 16465</name>
    <dbReference type="NCBI Taxonomy" id="1385511"/>
    <lineage>
        <taxon>Bacteria</taxon>
        <taxon>Bacillati</taxon>
        <taxon>Bacillota</taxon>
        <taxon>Bacilli</taxon>
        <taxon>Bacillales</taxon>
        <taxon>Bacillaceae</taxon>
        <taxon>Pontibacillus</taxon>
    </lineage>
</organism>
<comment type="caution">
    <text evidence="1">The sequence shown here is derived from an EMBL/GenBank/DDBJ whole genome shotgun (WGS) entry which is preliminary data.</text>
</comment>
<evidence type="ECO:0000313" key="2">
    <source>
        <dbReference type="Proteomes" id="UP000030403"/>
    </source>
</evidence>
<dbReference type="Proteomes" id="UP000030403">
    <property type="component" value="Unassembled WGS sequence"/>
</dbReference>
<evidence type="ECO:0008006" key="3">
    <source>
        <dbReference type="Google" id="ProtNLM"/>
    </source>
</evidence>
<accession>A0A0A5G3Z8</accession>
<dbReference type="EMBL" id="AVPF01000036">
    <property type="protein sequence ID" value="KGX85815.1"/>
    <property type="molecule type" value="Genomic_DNA"/>
</dbReference>
<dbReference type="InterPro" id="IPR019593">
    <property type="entry name" value="Spore_coat_protein_Z/Y"/>
</dbReference>
<dbReference type="eggNOG" id="ENOG5032W55">
    <property type="taxonomic scope" value="Bacteria"/>
</dbReference>
<dbReference type="AlphaFoldDB" id="A0A0A5G3Z8"/>
<protein>
    <recommendedName>
        <fullName evidence="3">Spore coat protein</fullName>
    </recommendedName>
</protein>
<dbReference type="OrthoDB" id="1655185at2"/>
<sequence>MGCSKHKDYFDHDYDYHEKHDGDHKDYYKPPHGKHYENCVEDVLEGILEAQKKVKKDDCCKTSCQHSIDDLLHEEKKSKKDTIPFILYCDCKPFKGSGVTKYRCHSKHSKFKCVETFVFKVKDLDKKCAVLELLTFKGDHKNASKEKDLHSPCDQIDHKCVDDLIGTGICINVDLSCFCAITCLPAVKLDC</sequence>
<proteinExistence type="predicted"/>